<dbReference type="EMBL" id="WHVB01000006">
    <property type="protein sequence ID" value="KAF8481710.1"/>
    <property type="molecule type" value="Genomic_DNA"/>
</dbReference>
<accession>A0A9P5MY67</accession>
<reference evidence="1" key="2">
    <citation type="journal article" date="2020" name="Nat. Commun.">
        <title>Large-scale genome sequencing of mycorrhizal fungi provides insights into the early evolution of symbiotic traits.</title>
        <authorList>
            <person name="Miyauchi S."/>
            <person name="Kiss E."/>
            <person name="Kuo A."/>
            <person name="Drula E."/>
            <person name="Kohler A."/>
            <person name="Sanchez-Garcia M."/>
            <person name="Morin E."/>
            <person name="Andreopoulos B."/>
            <person name="Barry K.W."/>
            <person name="Bonito G."/>
            <person name="Buee M."/>
            <person name="Carver A."/>
            <person name="Chen C."/>
            <person name="Cichocki N."/>
            <person name="Clum A."/>
            <person name="Culley D."/>
            <person name="Crous P.W."/>
            <person name="Fauchery L."/>
            <person name="Girlanda M."/>
            <person name="Hayes R.D."/>
            <person name="Keri Z."/>
            <person name="LaButti K."/>
            <person name="Lipzen A."/>
            <person name="Lombard V."/>
            <person name="Magnuson J."/>
            <person name="Maillard F."/>
            <person name="Murat C."/>
            <person name="Nolan M."/>
            <person name="Ohm R.A."/>
            <person name="Pangilinan J."/>
            <person name="Pereira M.F."/>
            <person name="Perotto S."/>
            <person name="Peter M."/>
            <person name="Pfister S."/>
            <person name="Riley R."/>
            <person name="Sitrit Y."/>
            <person name="Stielow J.B."/>
            <person name="Szollosi G."/>
            <person name="Zifcakova L."/>
            <person name="Stursova M."/>
            <person name="Spatafora J.W."/>
            <person name="Tedersoo L."/>
            <person name="Vaario L.M."/>
            <person name="Yamada A."/>
            <person name="Yan M."/>
            <person name="Wang P."/>
            <person name="Xu J."/>
            <person name="Bruns T."/>
            <person name="Baldrian P."/>
            <person name="Vilgalys R."/>
            <person name="Dunand C."/>
            <person name="Henrissat B."/>
            <person name="Grigoriev I.V."/>
            <person name="Hibbett D."/>
            <person name="Nagy L.G."/>
            <person name="Martin F.M."/>
        </authorList>
    </citation>
    <scope>NUCLEOTIDE SEQUENCE</scope>
    <source>
        <strain evidence="1">Prilba</strain>
    </source>
</reference>
<dbReference type="OrthoDB" id="21095at2759"/>
<comment type="caution">
    <text evidence="1">The sequence shown here is derived from an EMBL/GenBank/DDBJ whole genome shotgun (WGS) entry which is preliminary data.</text>
</comment>
<evidence type="ECO:0000313" key="1">
    <source>
        <dbReference type="EMBL" id="KAF8481710.1"/>
    </source>
</evidence>
<proteinExistence type="predicted"/>
<evidence type="ECO:0000313" key="2">
    <source>
        <dbReference type="Proteomes" id="UP000759537"/>
    </source>
</evidence>
<dbReference type="Proteomes" id="UP000759537">
    <property type="component" value="Unassembled WGS sequence"/>
</dbReference>
<name>A0A9P5MY67_9AGAM</name>
<reference evidence="1" key="1">
    <citation type="submission" date="2019-10" db="EMBL/GenBank/DDBJ databases">
        <authorList>
            <consortium name="DOE Joint Genome Institute"/>
            <person name="Kuo A."/>
            <person name="Miyauchi S."/>
            <person name="Kiss E."/>
            <person name="Drula E."/>
            <person name="Kohler A."/>
            <person name="Sanchez-Garcia M."/>
            <person name="Andreopoulos B."/>
            <person name="Barry K.W."/>
            <person name="Bonito G."/>
            <person name="Buee M."/>
            <person name="Carver A."/>
            <person name="Chen C."/>
            <person name="Cichocki N."/>
            <person name="Clum A."/>
            <person name="Culley D."/>
            <person name="Crous P.W."/>
            <person name="Fauchery L."/>
            <person name="Girlanda M."/>
            <person name="Hayes R."/>
            <person name="Keri Z."/>
            <person name="LaButti K."/>
            <person name="Lipzen A."/>
            <person name="Lombard V."/>
            <person name="Magnuson J."/>
            <person name="Maillard F."/>
            <person name="Morin E."/>
            <person name="Murat C."/>
            <person name="Nolan M."/>
            <person name="Ohm R."/>
            <person name="Pangilinan J."/>
            <person name="Pereira M."/>
            <person name="Perotto S."/>
            <person name="Peter M."/>
            <person name="Riley R."/>
            <person name="Sitrit Y."/>
            <person name="Stielow B."/>
            <person name="Szollosi G."/>
            <person name="Zifcakova L."/>
            <person name="Stursova M."/>
            <person name="Spatafora J.W."/>
            <person name="Tedersoo L."/>
            <person name="Vaario L.-M."/>
            <person name="Yamada A."/>
            <person name="Yan M."/>
            <person name="Wang P."/>
            <person name="Xu J."/>
            <person name="Bruns T."/>
            <person name="Baldrian P."/>
            <person name="Vilgalys R."/>
            <person name="Henrissat B."/>
            <person name="Grigoriev I.V."/>
            <person name="Hibbett D."/>
            <person name="Nagy L.G."/>
            <person name="Martin F.M."/>
        </authorList>
    </citation>
    <scope>NUCLEOTIDE SEQUENCE</scope>
    <source>
        <strain evidence="1">Prilba</strain>
    </source>
</reference>
<protein>
    <submittedName>
        <fullName evidence="1">Uncharacterized protein</fullName>
    </submittedName>
</protein>
<keyword evidence="2" id="KW-1185">Reference proteome</keyword>
<organism evidence="1 2">
    <name type="scientific">Russula ochroleuca</name>
    <dbReference type="NCBI Taxonomy" id="152965"/>
    <lineage>
        <taxon>Eukaryota</taxon>
        <taxon>Fungi</taxon>
        <taxon>Dikarya</taxon>
        <taxon>Basidiomycota</taxon>
        <taxon>Agaricomycotina</taxon>
        <taxon>Agaricomycetes</taxon>
        <taxon>Russulales</taxon>
        <taxon>Russulaceae</taxon>
        <taxon>Russula</taxon>
    </lineage>
</organism>
<gene>
    <name evidence="1" type="ORF">DFH94DRAFT_732502</name>
</gene>
<dbReference type="AlphaFoldDB" id="A0A9P5MY67"/>
<sequence length="73" mass="8549">MRDTTRATRRPARLVFELTVWEVLSLSFDEVPAGQFKEGQRFQKNTWMDRGVEGAHVYCSTTRTSRWIKLSGR</sequence>